<dbReference type="Gene3D" id="3.10.450.50">
    <property type="match status" value="1"/>
</dbReference>
<dbReference type="SUPFAM" id="SSF54427">
    <property type="entry name" value="NTF2-like"/>
    <property type="match status" value="1"/>
</dbReference>
<feature type="domain" description="SnoaL-like" evidence="1">
    <location>
        <begin position="26"/>
        <end position="118"/>
    </location>
</feature>
<dbReference type="Pfam" id="PF20409">
    <property type="entry name" value="SnoaL_5"/>
    <property type="match status" value="1"/>
</dbReference>
<sequence>MSQYETLKAKIDDLNNSILTGKALEGFDKHYADNVEMQENDAEPFVGKELNRKREEEFFGSITEFRGAAVKSVAVGDNVTMVLWHFDYTHKDWGVKKYDQVAIQEWENGLIVRERFIYKP</sequence>
<dbReference type="RefSeq" id="WP_237382449.1">
    <property type="nucleotide sequence ID" value="NZ_CP071793.1"/>
</dbReference>
<dbReference type="AlphaFoldDB" id="A0A8A4TTF0"/>
<keyword evidence="3" id="KW-1185">Reference proteome</keyword>
<dbReference type="EMBL" id="CP071793">
    <property type="protein sequence ID" value="QTD52341.1"/>
    <property type="molecule type" value="Genomic_DNA"/>
</dbReference>
<organism evidence="2 3">
    <name type="scientific">Sulfidibacter corallicola</name>
    <dbReference type="NCBI Taxonomy" id="2818388"/>
    <lineage>
        <taxon>Bacteria</taxon>
        <taxon>Pseudomonadati</taxon>
        <taxon>Acidobacteriota</taxon>
        <taxon>Holophagae</taxon>
        <taxon>Acanthopleuribacterales</taxon>
        <taxon>Acanthopleuribacteraceae</taxon>
        <taxon>Sulfidibacter</taxon>
    </lineage>
</organism>
<reference evidence="2" key="1">
    <citation type="submission" date="2021-03" db="EMBL/GenBank/DDBJ databases">
        <title>Acanthopleuribacteraceae sp. M133.</title>
        <authorList>
            <person name="Wang G."/>
        </authorList>
    </citation>
    <scope>NUCLEOTIDE SEQUENCE</scope>
    <source>
        <strain evidence="2">M133</strain>
    </source>
</reference>
<name>A0A8A4TTF0_SULCO</name>
<accession>A0A8A4TTF0</accession>
<gene>
    <name evidence="2" type="ORF">J3U87_07685</name>
</gene>
<dbReference type="PANTHER" id="PTHR34003:SF2">
    <property type="entry name" value="SNOAL-LIKE DOMAIN-CONTAINING PROTEIN"/>
    <property type="match status" value="1"/>
</dbReference>
<dbReference type="InterPro" id="IPR032710">
    <property type="entry name" value="NTF2-like_dom_sf"/>
</dbReference>
<dbReference type="InterPro" id="IPR046860">
    <property type="entry name" value="SnoaL_5"/>
</dbReference>
<proteinExistence type="predicted"/>
<evidence type="ECO:0000313" key="3">
    <source>
        <dbReference type="Proteomes" id="UP000663929"/>
    </source>
</evidence>
<dbReference type="KEGG" id="scor:J3U87_07685"/>
<evidence type="ECO:0000313" key="2">
    <source>
        <dbReference type="EMBL" id="QTD52341.1"/>
    </source>
</evidence>
<evidence type="ECO:0000259" key="1">
    <source>
        <dbReference type="Pfam" id="PF20409"/>
    </source>
</evidence>
<dbReference type="Proteomes" id="UP000663929">
    <property type="component" value="Chromosome"/>
</dbReference>
<protein>
    <submittedName>
        <fullName evidence="2">Nuclear transport factor 2 family protein</fullName>
    </submittedName>
</protein>
<dbReference type="PANTHER" id="PTHR34003">
    <property type="entry name" value="BLL2395 PROTEIN"/>
    <property type="match status" value="1"/>
</dbReference>